<sequence length="479" mass="52163">MGRKTIILSERMKTLKTRIKKAEREASLQDEVNERGEYANTVLSAFSQIQGFFASIFSESKQLPIIGFIIQMVSVIPTTITTIFAKDKSIGEKVFALGVLSVVTALSIAAFVLTAAVSAAIGVAVSSFTTVLEGISLVGSIATKLSTRAEYKQKKEFTQLLEAKNTAALTDEKYLDPLRVRYLELQQALVHPDLETDEKNKYQEEATFIHDLLTQRGLPLDGDEDSQAGMLKKLYDKRREKMLALTVMIENLEKIGDHITPEEKKANLVAIDSLKEDIVKVDNDINNITKPIQQLKRKDLLANEKLAQTYTTFALAGAGVVLSTIALLMAVSVVAAPPVLLPIVGGLAIAMATIGLIKWLAEKFAEKADAKADKERQALKEENILDESLDCYQTQLGDRPNQSATCSYSNHMLGILQSPPEPQPAQTAEPTSPTPDDTLTSTPPTHGGELTTFPPDTNTHDAGKDSSYPSAGSSRRGAM</sequence>
<dbReference type="AlphaFoldDB" id="A0A0W0TFF5"/>
<keyword evidence="5" id="KW-1185">Reference proteome</keyword>
<reference evidence="4 5" key="1">
    <citation type="submission" date="2015-11" db="EMBL/GenBank/DDBJ databases">
        <title>Genomic analysis of 38 Legionella species identifies large and diverse effector repertoires.</title>
        <authorList>
            <person name="Burstein D."/>
            <person name="Amaro F."/>
            <person name="Zusman T."/>
            <person name="Lifshitz Z."/>
            <person name="Cohen O."/>
            <person name="Gilbert J.A."/>
            <person name="Pupko T."/>
            <person name="Shuman H.A."/>
            <person name="Segal G."/>
        </authorList>
    </citation>
    <scope>NUCLEOTIDE SEQUENCE [LARGE SCALE GENOMIC DNA]</scope>
    <source>
        <strain evidence="4 5">SE-32A-C8</strain>
    </source>
</reference>
<feature type="transmembrane region" description="Helical" evidence="3">
    <location>
        <begin position="94"/>
        <end position="113"/>
    </location>
</feature>
<dbReference type="OrthoDB" id="5653627at2"/>
<protein>
    <submittedName>
        <fullName evidence="4">SidA protein, subsrate of the Dot/Icm transport system</fullName>
    </submittedName>
</protein>
<evidence type="ECO:0000256" key="3">
    <source>
        <dbReference type="SAM" id="Phobius"/>
    </source>
</evidence>
<feature type="transmembrane region" description="Helical" evidence="3">
    <location>
        <begin position="65"/>
        <end position="85"/>
    </location>
</feature>
<keyword evidence="3" id="KW-1133">Transmembrane helix</keyword>
<keyword evidence="3" id="KW-0812">Transmembrane</keyword>
<feature type="transmembrane region" description="Helical" evidence="3">
    <location>
        <begin position="339"/>
        <end position="361"/>
    </location>
</feature>
<name>A0A0W0TFF5_LEGER</name>
<accession>A0A0W0TFF5</accession>
<feature type="transmembrane region" description="Helical" evidence="3">
    <location>
        <begin position="119"/>
        <end position="142"/>
    </location>
</feature>
<keyword evidence="1" id="KW-0175">Coiled coil</keyword>
<gene>
    <name evidence="4" type="primary">sidA</name>
    <name evidence="4" type="ORF">Lery_2356</name>
</gene>
<evidence type="ECO:0000256" key="2">
    <source>
        <dbReference type="SAM" id="MobiDB-lite"/>
    </source>
</evidence>
<evidence type="ECO:0000256" key="1">
    <source>
        <dbReference type="SAM" id="Coils"/>
    </source>
</evidence>
<feature type="transmembrane region" description="Helical" evidence="3">
    <location>
        <begin position="313"/>
        <end position="333"/>
    </location>
</feature>
<comment type="caution">
    <text evidence="4">The sequence shown here is derived from an EMBL/GenBank/DDBJ whole genome shotgun (WGS) entry which is preliminary data.</text>
</comment>
<dbReference type="Proteomes" id="UP000054773">
    <property type="component" value="Unassembled WGS sequence"/>
</dbReference>
<proteinExistence type="predicted"/>
<feature type="compositionally biased region" description="Low complexity" evidence="2">
    <location>
        <begin position="424"/>
        <end position="445"/>
    </location>
</feature>
<dbReference type="EMBL" id="LNYA01000034">
    <property type="protein sequence ID" value="KTC94189.1"/>
    <property type="molecule type" value="Genomic_DNA"/>
</dbReference>
<evidence type="ECO:0000313" key="5">
    <source>
        <dbReference type="Proteomes" id="UP000054773"/>
    </source>
</evidence>
<dbReference type="RefSeq" id="WP_058527473.1">
    <property type="nucleotide sequence ID" value="NZ_LNYA01000034.1"/>
</dbReference>
<keyword evidence="3" id="KW-0472">Membrane</keyword>
<dbReference type="NCBIfam" id="NF033872">
    <property type="entry name" value="SidA_fam"/>
    <property type="match status" value="1"/>
</dbReference>
<feature type="coiled-coil region" evidence="1">
    <location>
        <begin position="5"/>
        <end position="32"/>
    </location>
</feature>
<evidence type="ECO:0000313" key="4">
    <source>
        <dbReference type="EMBL" id="KTC94189.1"/>
    </source>
</evidence>
<organism evidence="4 5">
    <name type="scientific">Legionella erythra</name>
    <dbReference type="NCBI Taxonomy" id="448"/>
    <lineage>
        <taxon>Bacteria</taxon>
        <taxon>Pseudomonadati</taxon>
        <taxon>Pseudomonadota</taxon>
        <taxon>Gammaproteobacteria</taxon>
        <taxon>Legionellales</taxon>
        <taxon>Legionellaceae</taxon>
        <taxon>Legionella</taxon>
    </lineage>
</organism>
<feature type="region of interest" description="Disordered" evidence="2">
    <location>
        <begin position="413"/>
        <end position="479"/>
    </location>
</feature>
<dbReference type="PATRIC" id="fig|448.7.peg.2475"/>